<keyword evidence="2" id="KW-1185">Reference proteome</keyword>
<dbReference type="EMBL" id="WKKI01000002">
    <property type="protein sequence ID" value="MRX71009.1"/>
    <property type="molecule type" value="Genomic_DNA"/>
</dbReference>
<name>A0A7X2IWL1_9BACI</name>
<protein>
    <recommendedName>
        <fullName evidence="3">ABC transporter periplasmic binding protein yphF</fullName>
    </recommendedName>
</protein>
<accession>A0A7X2IWL1</accession>
<organism evidence="1 2">
    <name type="scientific">Metabacillus lacus</name>
    <dbReference type="NCBI Taxonomy" id="1983721"/>
    <lineage>
        <taxon>Bacteria</taxon>
        <taxon>Bacillati</taxon>
        <taxon>Bacillota</taxon>
        <taxon>Bacilli</taxon>
        <taxon>Bacillales</taxon>
        <taxon>Bacillaceae</taxon>
        <taxon>Metabacillus</taxon>
    </lineage>
</organism>
<comment type="caution">
    <text evidence="1">The sequence shown here is derived from an EMBL/GenBank/DDBJ whole genome shotgun (WGS) entry which is preliminary data.</text>
</comment>
<dbReference type="OrthoDB" id="2449131at2"/>
<evidence type="ECO:0000313" key="1">
    <source>
        <dbReference type="EMBL" id="MRX71009.1"/>
    </source>
</evidence>
<dbReference type="AlphaFoldDB" id="A0A7X2IWL1"/>
<gene>
    <name evidence="1" type="ORF">GJU40_02350</name>
</gene>
<proteinExistence type="predicted"/>
<dbReference type="PROSITE" id="PS51257">
    <property type="entry name" value="PROKAR_LIPOPROTEIN"/>
    <property type="match status" value="1"/>
</dbReference>
<sequence>MNKRVRLSGTILILMSVLLSGCLYPQDRLQQNQAPYRDQIAAVQEAVNAFREDSGGLLPIQTRDMETPIYQKYPVNFKQIAPRYIADPPGTAFESGGIYLYVLTDVEENPTVKLIDLRVAEKIQELKIRIEAYRQSKGYPPLKDVLGKNVLSLDYQKLGYKEPPQVKSPFTGQHLPFVMDRTGEIYVDYRLDLFQALQREEESFSEGDDIRDILVKNSPFVPAFSLPYTINEKNEPIFMAE</sequence>
<reference evidence="1 2" key="1">
    <citation type="submission" date="2019-11" db="EMBL/GenBank/DDBJ databases">
        <title>Bacillus lacus genome.</title>
        <authorList>
            <person name="Allen C.J."/>
            <person name="Newman J.D."/>
        </authorList>
    </citation>
    <scope>NUCLEOTIDE SEQUENCE [LARGE SCALE GENOMIC DNA]</scope>
    <source>
        <strain evidence="1 2">KCTC 33946</strain>
    </source>
</reference>
<dbReference type="RefSeq" id="WP_154306131.1">
    <property type="nucleotide sequence ID" value="NZ_WKKI01000002.1"/>
</dbReference>
<evidence type="ECO:0000313" key="2">
    <source>
        <dbReference type="Proteomes" id="UP000448867"/>
    </source>
</evidence>
<evidence type="ECO:0008006" key="3">
    <source>
        <dbReference type="Google" id="ProtNLM"/>
    </source>
</evidence>
<dbReference type="Proteomes" id="UP000448867">
    <property type="component" value="Unassembled WGS sequence"/>
</dbReference>